<dbReference type="AlphaFoldDB" id="A0A0C9VS96"/>
<keyword evidence="3" id="KW-1185">Reference proteome</keyword>
<accession>A0A0C9VS96</accession>
<gene>
    <name evidence="2" type="ORF">HYDPIDRAFT_31936</name>
</gene>
<dbReference type="Proteomes" id="UP000053820">
    <property type="component" value="Unassembled WGS sequence"/>
</dbReference>
<proteinExistence type="predicted"/>
<evidence type="ECO:0000256" key="1">
    <source>
        <dbReference type="SAM" id="MobiDB-lite"/>
    </source>
</evidence>
<evidence type="ECO:0000313" key="3">
    <source>
        <dbReference type="Proteomes" id="UP000053820"/>
    </source>
</evidence>
<dbReference type="HOGENOM" id="CLU_1185146_0_0_1"/>
<evidence type="ECO:0000313" key="2">
    <source>
        <dbReference type="EMBL" id="KIJ60715.1"/>
    </source>
</evidence>
<name>A0A0C9VS96_9AGAM</name>
<protein>
    <submittedName>
        <fullName evidence="2">Uncharacterized protein</fullName>
    </submittedName>
</protein>
<sequence length="234" mass="25622">MPPKHSKKSHKCAALNNNPGSDLELPPPRKRFHTDVTDAVCCSGWTGTGVGGVADQLHKAGEAVLAAGKKKQMKAEDLKDTREVVNLMAPESPKRCTKKKNIILNDNDAELQRPLFVTPRPAFKVAKARERFEFQLPPSNAASQAPKVKNTLANGMKLIQHEREHQDQECAGGNRTAKSKGKKGKEGLHNDNNADNWAGSDVVSWVFGEDKEDVEDGDESSKEEGDKSNEDESD</sequence>
<feature type="region of interest" description="Disordered" evidence="1">
    <location>
        <begin position="1"/>
        <end position="30"/>
    </location>
</feature>
<feature type="compositionally biased region" description="Basic and acidic residues" evidence="1">
    <location>
        <begin position="219"/>
        <end position="234"/>
    </location>
</feature>
<feature type="compositionally biased region" description="Basic residues" evidence="1">
    <location>
        <begin position="1"/>
        <end position="11"/>
    </location>
</feature>
<feature type="region of interest" description="Disordered" evidence="1">
    <location>
        <begin position="162"/>
        <end position="234"/>
    </location>
</feature>
<dbReference type="EMBL" id="KN839869">
    <property type="protein sequence ID" value="KIJ60715.1"/>
    <property type="molecule type" value="Genomic_DNA"/>
</dbReference>
<organism evidence="2 3">
    <name type="scientific">Hydnomerulius pinastri MD-312</name>
    <dbReference type="NCBI Taxonomy" id="994086"/>
    <lineage>
        <taxon>Eukaryota</taxon>
        <taxon>Fungi</taxon>
        <taxon>Dikarya</taxon>
        <taxon>Basidiomycota</taxon>
        <taxon>Agaricomycotina</taxon>
        <taxon>Agaricomycetes</taxon>
        <taxon>Agaricomycetidae</taxon>
        <taxon>Boletales</taxon>
        <taxon>Boletales incertae sedis</taxon>
        <taxon>Leucogyrophana</taxon>
    </lineage>
</organism>
<reference evidence="2 3" key="1">
    <citation type="submission" date="2014-04" db="EMBL/GenBank/DDBJ databases">
        <title>Evolutionary Origins and Diversification of the Mycorrhizal Mutualists.</title>
        <authorList>
            <consortium name="DOE Joint Genome Institute"/>
            <consortium name="Mycorrhizal Genomics Consortium"/>
            <person name="Kohler A."/>
            <person name="Kuo A."/>
            <person name="Nagy L.G."/>
            <person name="Floudas D."/>
            <person name="Copeland A."/>
            <person name="Barry K.W."/>
            <person name="Cichocki N."/>
            <person name="Veneault-Fourrey C."/>
            <person name="LaButti K."/>
            <person name="Lindquist E.A."/>
            <person name="Lipzen A."/>
            <person name="Lundell T."/>
            <person name="Morin E."/>
            <person name="Murat C."/>
            <person name="Riley R."/>
            <person name="Ohm R."/>
            <person name="Sun H."/>
            <person name="Tunlid A."/>
            <person name="Henrissat B."/>
            <person name="Grigoriev I.V."/>
            <person name="Hibbett D.S."/>
            <person name="Martin F."/>
        </authorList>
    </citation>
    <scope>NUCLEOTIDE SEQUENCE [LARGE SCALE GENOMIC DNA]</scope>
    <source>
        <strain evidence="2 3">MD-312</strain>
    </source>
</reference>